<comment type="caution">
    <text evidence="4">The sequence shown here is derived from an EMBL/GenBank/DDBJ whole genome shotgun (WGS) entry which is preliminary data.</text>
</comment>
<dbReference type="Pfam" id="PF13458">
    <property type="entry name" value="Peripla_BP_6"/>
    <property type="match status" value="1"/>
</dbReference>
<accession>A0ABP8RH52</accession>
<evidence type="ECO:0000259" key="3">
    <source>
        <dbReference type="Pfam" id="PF13458"/>
    </source>
</evidence>
<dbReference type="Proteomes" id="UP001501598">
    <property type="component" value="Unassembled WGS sequence"/>
</dbReference>
<dbReference type="EMBL" id="BAABGT010000013">
    <property type="protein sequence ID" value="GAA4538584.1"/>
    <property type="molecule type" value="Genomic_DNA"/>
</dbReference>
<feature type="domain" description="Leucine-binding protein" evidence="3">
    <location>
        <begin position="14"/>
        <end position="303"/>
    </location>
</feature>
<name>A0ABP8RH52_9PSEU</name>
<evidence type="ECO:0000313" key="4">
    <source>
        <dbReference type="EMBL" id="GAA4538584.1"/>
    </source>
</evidence>
<keyword evidence="2" id="KW-0732">Signal</keyword>
<gene>
    <name evidence="4" type="ORF">GCM10023175_08730</name>
</gene>
<protein>
    <recommendedName>
        <fullName evidence="3">Leucine-binding protein domain-containing protein</fullName>
    </recommendedName>
</protein>
<dbReference type="InterPro" id="IPR028082">
    <property type="entry name" value="Peripla_BP_I"/>
</dbReference>
<sequence length="371" mass="38520">MATAPVDAQLVSLPQYIDVVQAYAKAVNAAGGIGGRPLQITTCDNQASPTQTAACARQAVQDKAVAAVGWAIESPAFLQVLSDAKTPWVAGVAQTPDAFTNANSFPVTVGSIQQGMGQVAAAVKEGCRSAALVANEALVARAKPQQDALAKQGIATTLVTYPSNISDVGPVVAQLKGADCLIIGATSDTFVAQLGAALPQAGVTFKRIISNANLTTELASQNPQTWEGTVITGLVTNVAGPQWKEFRDAVEVYSTVDKRKHSPTTAQPMWVAMSVLTNTVRGMVAQGQNVTGASVQQALTATATADSDETGPPLNLTTQSRVPGFPRLFAPYMGFSSVRNGAVQPAYDGTYHDILPFILGEKSTDPFFAAG</sequence>
<reference evidence="5" key="1">
    <citation type="journal article" date="2019" name="Int. J. Syst. Evol. Microbiol.">
        <title>The Global Catalogue of Microorganisms (GCM) 10K type strain sequencing project: providing services to taxonomists for standard genome sequencing and annotation.</title>
        <authorList>
            <consortium name="The Broad Institute Genomics Platform"/>
            <consortium name="The Broad Institute Genome Sequencing Center for Infectious Disease"/>
            <person name="Wu L."/>
            <person name="Ma J."/>
        </authorList>
    </citation>
    <scope>NUCLEOTIDE SEQUENCE [LARGE SCALE GENOMIC DNA]</scope>
    <source>
        <strain evidence="5">JCM 17906</strain>
    </source>
</reference>
<dbReference type="SUPFAM" id="SSF53822">
    <property type="entry name" value="Periplasmic binding protein-like I"/>
    <property type="match status" value="1"/>
</dbReference>
<evidence type="ECO:0000313" key="5">
    <source>
        <dbReference type="Proteomes" id="UP001501598"/>
    </source>
</evidence>
<dbReference type="Gene3D" id="3.40.50.2300">
    <property type="match status" value="2"/>
</dbReference>
<evidence type="ECO:0000256" key="2">
    <source>
        <dbReference type="ARBA" id="ARBA00022729"/>
    </source>
</evidence>
<comment type="similarity">
    <text evidence="1">Belongs to the leucine-binding protein family.</text>
</comment>
<dbReference type="InterPro" id="IPR028081">
    <property type="entry name" value="Leu-bd"/>
</dbReference>
<organism evidence="4 5">
    <name type="scientific">Pseudonocardia xishanensis</name>
    <dbReference type="NCBI Taxonomy" id="630995"/>
    <lineage>
        <taxon>Bacteria</taxon>
        <taxon>Bacillati</taxon>
        <taxon>Actinomycetota</taxon>
        <taxon>Actinomycetes</taxon>
        <taxon>Pseudonocardiales</taxon>
        <taxon>Pseudonocardiaceae</taxon>
        <taxon>Pseudonocardia</taxon>
    </lineage>
</organism>
<evidence type="ECO:0000256" key="1">
    <source>
        <dbReference type="ARBA" id="ARBA00010062"/>
    </source>
</evidence>
<keyword evidence="5" id="KW-1185">Reference proteome</keyword>
<proteinExistence type="inferred from homology"/>